<feature type="domain" description="Methyltransferase FkbM" evidence="1">
    <location>
        <begin position="22"/>
        <end position="132"/>
    </location>
</feature>
<gene>
    <name evidence="2" type="ORF">LCGC14_2149380</name>
</gene>
<dbReference type="InterPro" id="IPR029063">
    <property type="entry name" value="SAM-dependent_MTases_sf"/>
</dbReference>
<protein>
    <recommendedName>
        <fullName evidence="1">Methyltransferase FkbM domain-containing protein</fullName>
    </recommendedName>
</protein>
<organism evidence="2">
    <name type="scientific">marine sediment metagenome</name>
    <dbReference type="NCBI Taxonomy" id="412755"/>
    <lineage>
        <taxon>unclassified sequences</taxon>
        <taxon>metagenomes</taxon>
        <taxon>ecological metagenomes</taxon>
    </lineage>
</organism>
<dbReference type="SUPFAM" id="SSF53335">
    <property type="entry name" value="S-adenosyl-L-methionine-dependent methyltransferases"/>
    <property type="match status" value="1"/>
</dbReference>
<dbReference type="Pfam" id="PF05050">
    <property type="entry name" value="Methyltransf_21"/>
    <property type="match status" value="1"/>
</dbReference>
<dbReference type="Gene3D" id="3.40.50.150">
    <property type="entry name" value="Vaccinia Virus protein VP39"/>
    <property type="match status" value="1"/>
</dbReference>
<sequence length="191" mass="21918">VLRHPHNEYKDLDIRSGDIVLDAGGHIGAFTWFALQRGAALVHSYEPEPGNFVFLQRNFVDDERAVLHKLALMRDDGEIDFFLGPTDTSGYSAFVHGKRKLIKVKAVSFQRVLEEVQFNVVKLDIEGAEYEVPLEFPKSVRSLAIEFHLNKKMWRAFAPLLVEKIEAQGFKPTRAPVTNDKRWDTVGIWRR</sequence>
<dbReference type="EMBL" id="LAZR01027348">
    <property type="protein sequence ID" value="KKL66001.1"/>
    <property type="molecule type" value="Genomic_DNA"/>
</dbReference>
<evidence type="ECO:0000259" key="1">
    <source>
        <dbReference type="Pfam" id="PF05050"/>
    </source>
</evidence>
<dbReference type="PANTHER" id="PTHR34203:SF15">
    <property type="entry name" value="SLL1173 PROTEIN"/>
    <property type="match status" value="1"/>
</dbReference>
<dbReference type="NCBIfam" id="TIGR01444">
    <property type="entry name" value="fkbM_fam"/>
    <property type="match status" value="1"/>
</dbReference>
<proteinExistence type="predicted"/>
<accession>A0A0F9EI85</accession>
<dbReference type="PANTHER" id="PTHR34203">
    <property type="entry name" value="METHYLTRANSFERASE, FKBM FAMILY PROTEIN"/>
    <property type="match status" value="1"/>
</dbReference>
<reference evidence="2" key="1">
    <citation type="journal article" date="2015" name="Nature">
        <title>Complex archaea that bridge the gap between prokaryotes and eukaryotes.</title>
        <authorList>
            <person name="Spang A."/>
            <person name="Saw J.H."/>
            <person name="Jorgensen S.L."/>
            <person name="Zaremba-Niedzwiedzka K."/>
            <person name="Martijn J."/>
            <person name="Lind A.E."/>
            <person name="van Eijk R."/>
            <person name="Schleper C."/>
            <person name="Guy L."/>
            <person name="Ettema T.J."/>
        </authorList>
    </citation>
    <scope>NUCLEOTIDE SEQUENCE</scope>
</reference>
<dbReference type="InterPro" id="IPR006342">
    <property type="entry name" value="FkbM_mtfrase"/>
</dbReference>
<evidence type="ECO:0000313" key="2">
    <source>
        <dbReference type="EMBL" id="KKL66001.1"/>
    </source>
</evidence>
<dbReference type="AlphaFoldDB" id="A0A0F9EI85"/>
<dbReference type="InterPro" id="IPR052514">
    <property type="entry name" value="SAM-dependent_MTase"/>
</dbReference>
<feature type="non-terminal residue" evidence="2">
    <location>
        <position position="1"/>
    </location>
</feature>
<name>A0A0F9EI85_9ZZZZ</name>
<comment type="caution">
    <text evidence="2">The sequence shown here is derived from an EMBL/GenBank/DDBJ whole genome shotgun (WGS) entry which is preliminary data.</text>
</comment>